<sequence>MSDAGTQQDERWNRIQPFMQDGVEVRPRPFAYSDHSASTTVFTSGNSEVFHADKHCHRLHRTEPLEYDGDKIRYIQAHELESVMTSWLNPVRPCSYCTLDIEKTADVAVEQDGVPEACLSYYTPGDKRVKTVVSTSPDGETTVTESESEVY</sequence>
<dbReference type="Proteomes" id="UP000011612">
    <property type="component" value="Unassembled WGS sequence"/>
</dbReference>
<name>M0HMU0_HALEO</name>
<comment type="caution">
    <text evidence="1">The sequence shown here is derived from an EMBL/GenBank/DDBJ whole genome shotgun (WGS) entry which is preliminary data.</text>
</comment>
<evidence type="ECO:0000313" key="2">
    <source>
        <dbReference type="Proteomes" id="UP000011612"/>
    </source>
</evidence>
<reference evidence="1 2" key="1">
    <citation type="journal article" date="2014" name="PLoS Genet.">
        <title>Phylogenetically driven sequencing of extremely halophilic archaea reveals strategies for static and dynamic osmo-response.</title>
        <authorList>
            <person name="Becker E.A."/>
            <person name="Seitzer P.M."/>
            <person name="Tritt A."/>
            <person name="Larsen D."/>
            <person name="Krusor M."/>
            <person name="Yao A.I."/>
            <person name="Wu D."/>
            <person name="Madern D."/>
            <person name="Eisen J.A."/>
            <person name="Darling A.E."/>
            <person name="Facciotti M.T."/>
        </authorList>
    </citation>
    <scope>NUCLEOTIDE SEQUENCE [LARGE SCALE GENOMIC DNA]</scope>
    <source>
        <strain evidence="1 2">ATCC BAA-1513</strain>
    </source>
</reference>
<organism evidence="1 2">
    <name type="scientific">Haloferax elongans ATCC BAA-1513</name>
    <dbReference type="NCBI Taxonomy" id="1230453"/>
    <lineage>
        <taxon>Archaea</taxon>
        <taxon>Methanobacteriati</taxon>
        <taxon>Methanobacteriota</taxon>
        <taxon>Stenosarchaea group</taxon>
        <taxon>Halobacteria</taxon>
        <taxon>Halobacteriales</taxon>
        <taxon>Haloferacaceae</taxon>
        <taxon>Haloferax</taxon>
    </lineage>
</organism>
<dbReference type="STRING" id="1230453.C453_12771"/>
<protein>
    <submittedName>
        <fullName evidence="1">Uncharacterized protein</fullName>
    </submittedName>
</protein>
<proteinExistence type="predicted"/>
<dbReference type="EMBL" id="AOLK01000020">
    <property type="protein sequence ID" value="ELZ84419.1"/>
    <property type="molecule type" value="Genomic_DNA"/>
</dbReference>
<gene>
    <name evidence="1" type="ORF">C453_12771</name>
</gene>
<dbReference type="RefSeq" id="WP_008324978.1">
    <property type="nucleotide sequence ID" value="NZ_AOLK01000020.1"/>
</dbReference>
<dbReference type="AlphaFoldDB" id="M0HMU0"/>
<accession>M0HMU0</accession>
<evidence type="ECO:0000313" key="1">
    <source>
        <dbReference type="EMBL" id="ELZ84419.1"/>
    </source>
</evidence>
<keyword evidence="2" id="KW-1185">Reference proteome</keyword>